<reference evidence="1" key="1">
    <citation type="submission" date="2024-05" db="EMBL/GenBank/DDBJ databases">
        <authorList>
            <person name="Benson E.M."/>
            <person name="Blount M.E."/>
            <person name="Chauhan S."/>
            <person name="Ehrhart J.N."/>
            <person name="Foster A.Z."/>
            <person name="Ingber A.M."/>
            <person name="Julian M.L."/>
            <person name="Kwansah D.N."/>
            <person name="Le T."/>
            <person name="May E.J."/>
            <person name="Mazel E.H."/>
            <person name="Morency E."/>
            <person name="Nelson S.A."/>
            <person name="O'Toole C.T."/>
            <person name="Potter K.E."/>
            <person name="Rue A.R."/>
            <person name="Vita L.A."/>
            <person name="Weigand K.A."/>
            <person name="Monti D.L."/>
            <person name="Russell D.A."/>
            <person name="Jacobs-Sera D."/>
            <person name="Hatfull G.F."/>
        </authorList>
    </citation>
    <scope>NUCLEOTIDE SEQUENCE</scope>
</reference>
<protein>
    <submittedName>
        <fullName evidence="1">Uncharacterized protein</fullName>
    </submittedName>
</protein>
<sequence>MDLDDILAMSPEEFAKSWNESDDIVHTCMDVLEEGVKKFKPQPTIIFDL</sequence>
<dbReference type="EMBL" id="PP758912">
    <property type="protein sequence ID" value="XCH43911.1"/>
    <property type="molecule type" value="Genomic_DNA"/>
</dbReference>
<proteinExistence type="predicted"/>
<evidence type="ECO:0000313" key="1">
    <source>
        <dbReference type="EMBL" id="XCH43911.1"/>
    </source>
</evidence>
<name>A0AAU8GQD7_9CAUD</name>
<accession>A0AAU8GQD7</accession>
<organism evidence="1">
    <name type="scientific">Gordonia phage Petito</name>
    <dbReference type="NCBI Taxonomy" id="3158876"/>
    <lineage>
        <taxon>Viruses</taxon>
        <taxon>Duplodnaviria</taxon>
        <taxon>Heunggongvirae</taxon>
        <taxon>Uroviricota</taxon>
        <taxon>Caudoviricetes</taxon>
    </lineage>
</organism>
<gene>
    <name evidence="1" type="primary">39</name>
    <name evidence="1" type="ORF">SEA_PETITO_39</name>
</gene>